<keyword evidence="8" id="KW-1185">Reference proteome</keyword>
<dbReference type="InterPro" id="IPR011206">
    <property type="entry name" value="Citrate_lyase_beta/mcl1/mcl2"/>
</dbReference>
<dbReference type="AlphaFoldDB" id="A0A0X1T6W7"/>
<dbReference type="PIRSF" id="PIRSF015582">
    <property type="entry name" value="Cit_lyase_B"/>
    <property type="match status" value="1"/>
</dbReference>
<feature type="binding site" evidence="5">
    <location>
        <position position="118"/>
    </location>
    <ligand>
        <name>Mg(2+)</name>
        <dbReference type="ChEBI" id="CHEBI:18420"/>
    </ligand>
</feature>
<feature type="binding site" evidence="4">
    <location>
        <position position="118"/>
    </location>
    <ligand>
        <name>substrate</name>
    </ligand>
</feature>
<gene>
    <name evidence="7" type="ORF">AWM79_22180</name>
</gene>
<keyword evidence="7" id="KW-0456">Lyase</keyword>
<dbReference type="EMBL" id="CP014135">
    <property type="protein sequence ID" value="AMB87836.1"/>
    <property type="molecule type" value="Genomic_DNA"/>
</dbReference>
<evidence type="ECO:0000313" key="7">
    <source>
        <dbReference type="EMBL" id="AMB87836.1"/>
    </source>
</evidence>
<dbReference type="RefSeq" id="WP_017134105.1">
    <property type="nucleotide sequence ID" value="NZ_CP014135.1"/>
</dbReference>
<dbReference type="KEGG" id="pagb:AWM79_22180"/>
<organism evidence="7 8">
    <name type="scientific">Pseudomonas agarici</name>
    <dbReference type="NCBI Taxonomy" id="46677"/>
    <lineage>
        <taxon>Bacteria</taxon>
        <taxon>Pseudomonadati</taxon>
        <taxon>Pseudomonadota</taxon>
        <taxon>Gammaproteobacteria</taxon>
        <taxon>Pseudomonadales</taxon>
        <taxon>Pseudomonadaceae</taxon>
        <taxon>Pseudomonas</taxon>
    </lineage>
</organism>
<dbReference type="GO" id="GO:0000287">
    <property type="term" value="F:magnesium ion binding"/>
    <property type="evidence" value="ECO:0007669"/>
    <property type="project" value="TreeGrafter"/>
</dbReference>
<keyword evidence="2 5" id="KW-0479">Metal-binding</keyword>
<feature type="domain" description="HpcH/HpaI aldolase/citrate lyase" evidence="6">
    <location>
        <begin position="10"/>
        <end position="217"/>
    </location>
</feature>
<feature type="binding site" evidence="5">
    <location>
        <position position="144"/>
    </location>
    <ligand>
        <name>Mg(2+)</name>
        <dbReference type="ChEBI" id="CHEBI:18420"/>
    </ligand>
</feature>
<name>A0A0X1T6W7_PSEAA</name>
<comment type="cofactor">
    <cofactor evidence="1">
        <name>Mg(2+)</name>
        <dbReference type="ChEBI" id="CHEBI:18420"/>
    </cofactor>
</comment>
<dbReference type="STRING" id="46677.AWM79_22180"/>
<dbReference type="InterPro" id="IPR040442">
    <property type="entry name" value="Pyrv_kinase-like_dom_sf"/>
</dbReference>
<feature type="binding site" evidence="4">
    <location>
        <position position="65"/>
    </location>
    <ligand>
        <name>substrate</name>
    </ligand>
</feature>
<protein>
    <submittedName>
        <fullName evidence="7">Citrate lyase</fullName>
    </submittedName>
</protein>
<dbReference type="GO" id="GO:0006107">
    <property type="term" value="P:oxaloacetate metabolic process"/>
    <property type="evidence" value="ECO:0007669"/>
    <property type="project" value="TreeGrafter"/>
</dbReference>
<dbReference type="OrthoDB" id="348111at2"/>
<evidence type="ECO:0000256" key="1">
    <source>
        <dbReference type="ARBA" id="ARBA00001946"/>
    </source>
</evidence>
<accession>A0A0X1T6W7</accession>
<evidence type="ECO:0000256" key="4">
    <source>
        <dbReference type="PIRSR" id="PIRSR015582-1"/>
    </source>
</evidence>
<proteinExistence type="predicted"/>
<reference evidence="7 8" key="1">
    <citation type="submission" date="2016-01" db="EMBL/GenBank/DDBJ databases">
        <authorList>
            <person name="McClelland M."/>
            <person name="Jain A."/>
            <person name="Saraogi P."/>
            <person name="Mendelson R."/>
            <person name="Westerman R."/>
            <person name="SanMiguel P."/>
            <person name="Csonka L."/>
        </authorList>
    </citation>
    <scope>NUCLEOTIDE SEQUENCE [LARGE SCALE GENOMIC DNA]</scope>
    <source>
        <strain evidence="7 8">NCPPB 2472</strain>
    </source>
</reference>
<dbReference type="Proteomes" id="UP000063229">
    <property type="component" value="Chromosome"/>
</dbReference>
<dbReference type="Pfam" id="PF03328">
    <property type="entry name" value="HpcH_HpaI"/>
    <property type="match status" value="1"/>
</dbReference>
<evidence type="ECO:0000259" key="6">
    <source>
        <dbReference type="Pfam" id="PF03328"/>
    </source>
</evidence>
<dbReference type="PANTHER" id="PTHR32308">
    <property type="entry name" value="LYASE BETA SUBUNIT, PUTATIVE (AFU_ORTHOLOGUE AFUA_4G13030)-RELATED"/>
    <property type="match status" value="1"/>
</dbReference>
<evidence type="ECO:0000313" key="8">
    <source>
        <dbReference type="Proteomes" id="UP000063229"/>
    </source>
</evidence>
<dbReference type="InterPro" id="IPR005000">
    <property type="entry name" value="Aldolase/citrate-lyase_domain"/>
</dbReference>
<dbReference type="PANTHER" id="PTHR32308:SF10">
    <property type="entry name" value="CITRATE LYASE SUBUNIT BETA"/>
    <property type="match status" value="1"/>
</dbReference>
<evidence type="ECO:0000256" key="2">
    <source>
        <dbReference type="ARBA" id="ARBA00022723"/>
    </source>
</evidence>
<sequence length="281" mass="30761">MKQIRLGEAILFCPGDRPERFDKALQRADRVIFDLEDSVAAHRKDVARRCVIDALPAAGKDIIVRINASMSPWYKEDVQALRDLRERSGIDPLILLPKAEEIQQLLALDDFQVIVLCETAKGVINAYQLAQAQNCMALFWGGEDLIADLGGRSSRDSSGNYYPVVEHARTTILLAAGQCAKPAIDAVHIDIADVDGLARESKQAVDVGFTAKACIHPSHVNVIRNAFSPSEEQRLWATQVVAAMQSTAGAVVSLNGRMIDEPLLKQALRVLQAPSVTLTNR</sequence>
<evidence type="ECO:0000256" key="3">
    <source>
        <dbReference type="ARBA" id="ARBA00022842"/>
    </source>
</evidence>
<dbReference type="SUPFAM" id="SSF51621">
    <property type="entry name" value="Phosphoenolpyruvate/pyruvate domain"/>
    <property type="match status" value="1"/>
</dbReference>
<dbReference type="GO" id="GO:0016829">
    <property type="term" value="F:lyase activity"/>
    <property type="evidence" value="ECO:0007669"/>
    <property type="project" value="UniProtKB-KW"/>
</dbReference>
<dbReference type="InterPro" id="IPR015813">
    <property type="entry name" value="Pyrv/PenolPyrv_kinase-like_dom"/>
</dbReference>
<evidence type="ECO:0000256" key="5">
    <source>
        <dbReference type="PIRSR" id="PIRSR015582-2"/>
    </source>
</evidence>
<dbReference type="Gene3D" id="3.20.20.60">
    <property type="entry name" value="Phosphoenolpyruvate-binding domains"/>
    <property type="match status" value="1"/>
</dbReference>
<keyword evidence="3 5" id="KW-0460">Magnesium</keyword>